<proteinExistence type="predicted"/>
<feature type="chain" id="PRO_5041378427" description="Outer membrane protein beta-barrel domain-containing protein" evidence="1">
    <location>
        <begin position="25"/>
        <end position="244"/>
    </location>
</feature>
<evidence type="ECO:0008006" key="4">
    <source>
        <dbReference type="Google" id="ProtNLM"/>
    </source>
</evidence>
<evidence type="ECO:0000313" key="3">
    <source>
        <dbReference type="Proteomes" id="UP001238179"/>
    </source>
</evidence>
<gene>
    <name evidence="2" type="ORF">METEAL_09950</name>
</gene>
<name>A0AA48GU51_9BACT</name>
<reference evidence="3" key="1">
    <citation type="journal article" date="2023" name="Int. J. Syst. Evol. Microbiol.">
        <title>Mesoterricola silvestris gen. nov., sp. nov., Mesoterricola sediminis sp. nov., Geothrix oryzae sp. nov., Geothrix edaphica sp. nov., Geothrix rubra sp. nov., and Geothrix limicola sp. nov., six novel members of Acidobacteriota isolated from soils.</title>
        <authorList>
            <person name="Itoh H."/>
            <person name="Sugisawa Y."/>
            <person name="Mise K."/>
            <person name="Xu Z."/>
            <person name="Kuniyasu M."/>
            <person name="Ushijima N."/>
            <person name="Kawano K."/>
            <person name="Kobayashi E."/>
            <person name="Shiratori Y."/>
            <person name="Masuda Y."/>
            <person name="Senoo K."/>
        </authorList>
    </citation>
    <scope>NUCLEOTIDE SEQUENCE [LARGE SCALE GENOMIC DNA]</scope>
    <source>
        <strain evidence="3">W79</strain>
    </source>
</reference>
<dbReference type="AlphaFoldDB" id="A0AA48GU51"/>
<dbReference type="RefSeq" id="WP_316414722.1">
    <property type="nucleotide sequence ID" value="NZ_AP027080.1"/>
</dbReference>
<organism evidence="2 3">
    <name type="scientific">Mesoterricola silvestris</name>
    <dbReference type="NCBI Taxonomy" id="2927979"/>
    <lineage>
        <taxon>Bacteria</taxon>
        <taxon>Pseudomonadati</taxon>
        <taxon>Acidobacteriota</taxon>
        <taxon>Holophagae</taxon>
        <taxon>Holophagales</taxon>
        <taxon>Holophagaceae</taxon>
        <taxon>Mesoterricola</taxon>
    </lineage>
</organism>
<evidence type="ECO:0000313" key="2">
    <source>
        <dbReference type="EMBL" id="BDU71821.1"/>
    </source>
</evidence>
<accession>A0AA48GU51</accession>
<sequence>MSTFHRHLATLALTGLALAPGAFAAAPAEASPVEVQFKLRSALGIAHSQDHLTRKTLGCGLEVGFNTSAGRFSAELGYQYKPGDQYREDVSTFPVAPGANPADPKASVDSRKTQLDGLTLRLAYGRELRGAWAWQAGVQIGGSRFRQEYLADVADANWSTWEDTYHGTLTHSTVSVSPYLGLVFRVNEGSSVELNLLGLRYTSANYVHVGGTVPGWGEGHTGSDSVALKSRMIPHVEIAYAIRF</sequence>
<keyword evidence="1" id="KW-0732">Signal</keyword>
<keyword evidence="3" id="KW-1185">Reference proteome</keyword>
<evidence type="ECO:0000256" key="1">
    <source>
        <dbReference type="SAM" id="SignalP"/>
    </source>
</evidence>
<protein>
    <recommendedName>
        <fullName evidence="4">Outer membrane protein beta-barrel domain-containing protein</fullName>
    </recommendedName>
</protein>
<dbReference type="EMBL" id="AP027080">
    <property type="protein sequence ID" value="BDU71821.1"/>
    <property type="molecule type" value="Genomic_DNA"/>
</dbReference>
<dbReference type="Proteomes" id="UP001238179">
    <property type="component" value="Chromosome"/>
</dbReference>
<dbReference type="KEGG" id="msil:METEAL_09950"/>
<feature type="signal peptide" evidence="1">
    <location>
        <begin position="1"/>
        <end position="24"/>
    </location>
</feature>